<evidence type="ECO:0000313" key="2">
    <source>
        <dbReference type="EMBL" id="MCR6486591.1"/>
    </source>
</evidence>
<evidence type="ECO:0000256" key="1">
    <source>
        <dbReference type="SAM" id="MobiDB-lite"/>
    </source>
</evidence>
<dbReference type="AlphaFoldDB" id="A0A9X2NFX0"/>
<protein>
    <submittedName>
        <fullName evidence="2">Uncharacterized protein</fullName>
    </submittedName>
</protein>
<dbReference type="EMBL" id="JAMXQV010000015">
    <property type="protein sequence ID" value="MCR6486591.1"/>
    <property type="molecule type" value="Genomic_DNA"/>
</dbReference>
<organism evidence="2 3">
    <name type="scientific">Amycolatopsis iheyensis</name>
    <dbReference type="NCBI Taxonomy" id="2945988"/>
    <lineage>
        <taxon>Bacteria</taxon>
        <taxon>Bacillati</taxon>
        <taxon>Actinomycetota</taxon>
        <taxon>Actinomycetes</taxon>
        <taxon>Pseudonocardiales</taxon>
        <taxon>Pseudonocardiaceae</taxon>
        <taxon>Amycolatopsis</taxon>
    </lineage>
</organism>
<comment type="caution">
    <text evidence="2">The sequence shown here is derived from an EMBL/GenBank/DDBJ whole genome shotgun (WGS) entry which is preliminary data.</text>
</comment>
<name>A0A9X2NFX0_9PSEU</name>
<dbReference type="RefSeq" id="WP_257923155.1">
    <property type="nucleotide sequence ID" value="NZ_JAMXQV010000015.1"/>
</dbReference>
<sequence>MTALFEHALRLHRQAPDAPLPRDGEPYPDGERHRRHRPESRQEFRLQGASVARILDRHFADPDAPAGALVDAFHDVHVPIHPNEHIGAAARRAEPRRVRRTGRWLVRHSTDRCSVTVGLALLAADHAEPDIPLIQTIGLLSDRFGSLAAEALMRRQGGAEALLWLARRVTGWGRVYVVEALCRVGAGIARPWLLREACDGDFLNGYFAGKVATAAHLHEAVLGGDLDDDVADHTGRLLRIMTGCEGMGTTLATYPPAAAVLAAHSAYLATQAPTVERYLVAANIAGPLAEKAPSENGCTPAQRDDVVRQYLAVLNRQDWCDAVHAGFDRDGEYAAWFVPNVATRLSLRAFSSPGRG</sequence>
<proteinExistence type="predicted"/>
<dbReference type="Proteomes" id="UP001144096">
    <property type="component" value="Unassembled WGS sequence"/>
</dbReference>
<evidence type="ECO:0000313" key="3">
    <source>
        <dbReference type="Proteomes" id="UP001144096"/>
    </source>
</evidence>
<reference evidence="2" key="1">
    <citation type="submission" date="2022-06" db="EMBL/GenBank/DDBJ databases">
        <title>Amycolatopsis iheyaensis sp. nov., a new species of the genus Amycolatopsis isolated from soil in Iheya island, Japan.</title>
        <authorList>
            <person name="Ngamcharungchit C."/>
            <person name="Kanto H."/>
            <person name="Take A."/>
            <person name="Intra B."/>
            <person name="Matsumoto A."/>
            <person name="Panbangred W."/>
            <person name="Inahashi Y."/>
        </authorList>
    </citation>
    <scope>NUCLEOTIDE SEQUENCE</scope>
    <source>
        <strain evidence="2">OK19-0408</strain>
    </source>
</reference>
<feature type="compositionally biased region" description="Basic and acidic residues" evidence="1">
    <location>
        <begin position="20"/>
        <end position="32"/>
    </location>
</feature>
<gene>
    <name evidence="2" type="ORF">M8542_27550</name>
</gene>
<feature type="region of interest" description="Disordered" evidence="1">
    <location>
        <begin position="10"/>
        <end position="43"/>
    </location>
</feature>
<accession>A0A9X2NFX0</accession>
<keyword evidence="3" id="KW-1185">Reference proteome</keyword>